<dbReference type="Proteomes" id="UP000562352">
    <property type="component" value="Unassembled WGS sequence"/>
</dbReference>
<comment type="function">
    <text evidence="1 6">Required for the transposition of the insertion element.</text>
</comment>
<evidence type="ECO:0000256" key="2">
    <source>
        <dbReference type="ARBA" id="ARBA00010961"/>
    </source>
</evidence>
<dbReference type="EMBL" id="JACHJJ010000055">
    <property type="protein sequence ID" value="MBB5968146.1"/>
    <property type="molecule type" value="Genomic_DNA"/>
</dbReference>
<evidence type="ECO:0000313" key="7">
    <source>
        <dbReference type="EMBL" id="MBB5968146.1"/>
    </source>
</evidence>
<gene>
    <name evidence="7" type="ORF">FHS22_007467</name>
</gene>
<evidence type="ECO:0000256" key="1">
    <source>
        <dbReference type="ARBA" id="ARBA00002190"/>
    </source>
</evidence>
<proteinExistence type="inferred from homology"/>
<dbReference type="Pfam" id="PF00872">
    <property type="entry name" value="Transposase_mut"/>
    <property type="match status" value="1"/>
</dbReference>
<evidence type="ECO:0000256" key="5">
    <source>
        <dbReference type="ARBA" id="ARBA00023172"/>
    </source>
</evidence>
<keyword evidence="4 6" id="KW-0238">DNA-binding</keyword>
<keyword evidence="8" id="KW-1185">Reference proteome</keyword>
<sequence>MEKALAEIWNAEDQTHAEAAVEAFGAAYGAKYGKAVAKVTDDADELPAFYDLPAEHWIRLRTTNPIESTFATVRHRTKVTKGPGPRAAGPAMAFKLIESAQARWRAVNAPHLVALVRAGARFERAVLIERDEADAA</sequence>
<keyword evidence="5 6" id="KW-0233">DNA recombination</keyword>
<dbReference type="PANTHER" id="PTHR33217">
    <property type="entry name" value="TRANSPOSASE FOR INSERTION SEQUENCE ELEMENT IS1081"/>
    <property type="match status" value="1"/>
</dbReference>
<comment type="similarity">
    <text evidence="2 6">Belongs to the transposase mutator family.</text>
</comment>
<dbReference type="GO" id="GO:0004803">
    <property type="term" value="F:transposase activity"/>
    <property type="evidence" value="ECO:0007669"/>
    <property type="project" value="UniProtKB-UniRule"/>
</dbReference>
<dbReference type="GO" id="GO:0006313">
    <property type="term" value="P:DNA transposition"/>
    <property type="evidence" value="ECO:0007669"/>
    <property type="project" value="UniProtKB-UniRule"/>
</dbReference>
<protein>
    <recommendedName>
        <fullName evidence="6">Mutator family transposase</fullName>
    </recommendedName>
</protein>
<organism evidence="7 8">
    <name type="scientific">Planomonospora venezuelensis</name>
    <dbReference type="NCBI Taxonomy" id="1999"/>
    <lineage>
        <taxon>Bacteria</taxon>
        <taxon>Bacillati</taxon>
        <taxon>Actinomycetota</taxon>
        <taxon>Actinomycetes</taxon>
        <taxon>Streptosporangiales</taxon>
        <taxon>Streptosporangiaceae</taxon>
        <taxon>Planomonospora</taxon>
    </lineage>
</organism>
<comment type="caution">
    <text evidence="7">The sequence shown here is derived from an EMBL/GenBank/DDBJ whole genome shotgun (WGS) entry which is preliminary data.</text>
</comment>
<dbReference type="GO" id="GO:0003677">
    <property type="term" value="F:DNA binding"/>
    <property type="evidence" value="ECO:0007669"/>
    <property type="project" value="UniProtKB-UniRule"/>
</dbReference>
<reference evidence="7 8" key="1">
    <citation type="submission" date="2020-08" db="EMBL/GenBank/DDBJ databases">
        <title>Genomic Encyclopedia of Type Strains, Phase III (KMG-III): the genomes of soil and plant-associated and newly described type strains.</title>
        <authorList>
            <person name="Whitman W."/>
        </authorList>
    </citation>
    <scope>NUCLEOTIDE SEQUENCE [LARGE SCALE GENOMIC DNA]</scope>
    <source>
        <strain evidence="7 8">CECT 3303</strain>
    </source>
</reference>
<dbReference type="PANTHER" id="PTHR33217:SF9">
    <property type="entry name" value="MUTATOR FAMILY TRANSPOSASE"/>
    <property type="match status" value="1"/>
</dbReference>
<dbReference type="AlphaFoldDB" id="A0A841DM17"/>
<evidence type="ECO:0000313" key="8">
    <source>
        <dbReference type="Proteomes" id="UP000562352"/>
    </source>
</evidence>
<evidence type="ECO:0000256" key="6">
    <source>
        <dbReference type="RuleBase" id="RU365089"/>
    </source>
</evidence>
<name>A0A841DM17_PLAVE</name>
<keyword evidence="3 6" id="KW-0815">Transposition</keyword>
<keyword evidence="6" id="KW-0814">Transposable element</keyword>
<evidence type="ECO:0000256" key="4">
    <source>
        <dbReference type="ARBA" id="ARBA00023125"/>
    </source>
</evidence>
<evidence type="ECO:0000256" key="3">
    <source>
        <dbReference type="ARBA" id="ARBA00022578"/>
    </source>
</evidence>
<dbReference type="InterPro" id="IPR001207">
    <property type="entry name" value="Transposase_mutator"/>
</dbReference>
<accession>A0A841DM17</accession>